<sequence>MIRTASSISNELRSFLEAEQVVVFEDLGALWQQKLRCAVEEPGAIGCVVYPASEAELAEVVACAARNRWRMLPAGHSSKLGWAHPASELDLVVSTARLNGLIEHSSGDLTATAQAGIAFGQLQTELARAGQFLPLDPAYGEEATLGGILATADAGALRHRYGSLRDLCLGVRFVRADGQVAKAGGRVVKNVAGYDLMKLLGGSFGTLGIVSEITVRLYPLPQATGTVILAGTPDWLQQRAQNLLASHLTPIAVEFLSPRWARRLEVSKEAALLVRFGGSTAGVAEQMGQLVGGTVYQPDAPLWERLQALPWEDFSRVVCKVGVLAAQVSTAIAGFEAIGEERGLAVSSRFAAGSGHGFLRFEPAAVESLVEAIRAARALCQEHRGFLTILEAESTLKRQCDTWGFTGSALPLMGRIKRQFDPEGLLSPHRFVGGL</sequence>
<dbReference type="InterPro" id="IPR036318">
    <property type="entry name" value="FAD-bd_PCMH-like_sf"/>
</dbReference>
<dbReference type="InterPro" id="IPR016166">
    <property type="entry name" value="FAD-bd_PCMH"/>
</dbReference>
<dbReference type="OrthoDB" id="9767256at2"/>
<reference evidence="4 5" key="1">
    <citation type="journal article" date="2013" name="PLoS ONE">
        <title>Cultivation and Complete Genome Sequencing of Gloeobacter kilaueensis sp. nov., from a Lava Cave in Kilauea Caldera, Hawai'i.</title>
        <authorList>
            <person name="Saw J.H."/>
            <person name="Schatz M."/>
            <person name="Brown M.V."/>
            <person name="Kunkel D.D."/>
            <person name="Foster J.S."/>
            <person name="Shick H."/>
            <person name="Christensen S."/>
            <person name="Hou S."/>
            <person name="Wan X."/>
            <person name="Donachie S.P."/>
        </authorList>
    </citation>
    <scope>NUCLEOTIDE SEQUENCE [LARGE SCALE GENOMIC DNA]</scope>
    <source>
        <strain evidence="5">JS</strain>
    </source>
</reference>
<organism evidence="4 5">
    <name type="scientific">Gloeobacter kilaueensis (strain ATCC BAA-2537 / CCAP 1431/1 / ULC 316 / JS1)</name>
    <dbReference type="NCBI Taxonomy" id="1183438"/>
    <lineage>
        <taxon>Bacteria</taxon>
        <taxon>Bacillati</taxon>
        <taxon>Cyanobacteriota</taxon>
        <taxon>Cyanophyceae</taxon>
        <taxon>Gloeobacterales</taxon>
        <taxon>Gloeobacteraceae</taxon>
        <taxon>Gloeobacter</taxon>
    </lineage>
</organism>
<dbReference type="PROSITE" id="PS51387">
    <property type="entry name" value="FAD_PCMH"/>
    <property type="match status" value="1"/>
</dbReference>
<dbReference type="SUPFAM" id="SSF56176">
    <property type="entry name" value="FAD-binding/transporter-associated domain-like"/>
    <property type="match status" value="1"/>
</dbReference>
<gene>
    <name evidence="4" type="primary">glcE</name>
    <name evidence="4" type="ORF">GKIL_0132</name>
</gene>
<dbReference type="STRING" id="1183438.GKIL_0132"/>
<dbReference type="KEGG" id="glj:GKIL_0132"/>
<dbReference type="InterPro" id="IPR016164">
    <property type="entry name" value="FAD-linked_Oxase-like_C"/>
</dbReference>
<proteinExistence type="predicted"/>
<dbReference type="GO" id="GO:0071949">
    <property type="term" value="F:FAD binding"/>
    <property type="evidence" value="ECO:0007669"/>
    <property type="project" value="InterPro"/>
</dbReference>
<dbReference type="SUPFAM" id="SSF55103">
    <property type="entry name" value="FAD-linked oxidases, C-terminal domain"/>
    <property type="match status" value="1"/>
</dbReference>
<dbReference type="EMBL" id="CP003587">
    <property type="protein sequence ID" value="AGY56379.1"/>
    <property type="molecule type" value="Genomic_DNA"/>
</dbReference>
<evidence type="ECO:0000313" key="4">
    <source>
        <dbReference type="EMBL" id="AGY56379.1"/>
    </source>
</evidence>
<dbReference type="InterPro" id="IPR006094">
    <property type="entry name" value="Oxid_FAD_bind_N"/>
</dbReference>
<dbReference type="InterPro" id="IPR016169">
    <property type="entry name" value="FAD-bd_PCMH_sub2"/>
</dbReference>
<name>U5QFK8_GLOK1</name>
<evidence type="ECO:0000256" key="2">
    <source>
        <dbReference type="ARBA" id="ARBA00022827"/>
    </source>
</evidence>
<protein>
    <submittedName>
        <fullName evidence="4">FAD linked oxidase domain-containing protein</fullName>
    </submittedName>
</protein>
<dbReference type="Pfam" id="PF01565">
    <property type="entry name" value="FAD_binding_4"/>
    <property type="match status" value="1"/>
</dbReference>
<accession>U5QFK8</accession>
<dbReference type="RefSeq" id="WP_023171378.1">
    <property type="nucleotide sequence ID" value="NC_022600.1"/>
</dbReference>
<dbReference type="HOGENOM" id="CLU_017779_0_1_3"/>
<keyword evidence="2" id="KW-0274">FAD</keyword>
<dbReference type="PANTHER" id="PTHR11748:SF103">
    <property type="entry name" value="GLYCOLATE OXIDASE SUBUNIT GLCE"/>
    <property type="match status" value="1"/>
</dbReference>
<keyword evidence="1" id="KW-0285">Flavoprotein</keyword>
<dbReference type="AlphaFoldDB" id="U5QFK8"/>
<dbReference type="GO" id="GO:0003824">
    <property type="term" value="F:catalytic activity"/>
    <property type="evidence" value="ECO:0007669"/>
    <property type="project" value="InterPro"/>
</dbReference>
<evidence type="ECO:0000259" key="3">
    <source>
        <dbReference type="PROSITE" id="PS51387"/>
    </source>
</evidence>
<dbReference type="Proteomes" id="UP000017396">
    <property type="component" value="Chromosome"/>
</dbReference>
<feature type="domain" description="FAD-binding PCMH-type" evidence="3">
    <location>
        <begin position="41"/>
        <end position="220"/>
    </location>
</feature>
<dbReference type="PATRIC" id="fig|1183438.3.peg.130"/>
<dbReference type="eggNOG" id="COG0277">
    <property type="taxonomic scope" value="Bacteria"/>
</dbReference>
<keyword evidence="5" id="KW-1185">Reference proteome</keyword>
<dbReference type="PANTHER" id="PTHR11748">
    <property type="entry name" value="D-LACTATE DEHYDROGENASE"/>
    <property type="match status" value="1"/>
</dbReference>
<dbReference type="Gene3D" id="3.30.465.10">
    <property type="match status" value="1"/>
</dbReference>
<evidence type="ECO:0000256" key="1">
    <source>
        <dbReference type="ARBA" id="ARBA00022630"/>
    </source>
</evidence>
<evidence type="ECO:0000313" key="5">
    <source>
        <dbReference type="Proteomes" id="UP000017396"/>
    </source>
</evidence>